<evidence type="ECO:0000256" key="2">
    <source>
        <dbReference type="ARBA" id="ARBA00022692"/>
    </source>
</evidence>
<evidence type="ECO:0000256" key="1">
    <source>
        <dbReference type="ARBA" id="ARBA00004370"/>
    </source>
</evidence>
<sequence length="333" mass="40021">MSTVDNSSNEDLSIFDVDTQQFYSTQFWVFLFLIIPSLIGCLFALYHLLLNRNLRRELHNYAMIILLIINLFYSLTNISCFIHYFRTFETFTIIPVLRLIWGYVDWQVYVLQFLLYAWITIERHILIFHDQLISTRKKRIFFHYFPPFIIILYCLLYYTLVYFASQCVNNFDHYSRPGFFSCAFYNTTLFLYDLIVHGIVPTFTIIISSIALLIRVLWQKYYAHRQIQWRRYRKMTIQLLIISFLYLILPFPTIIISFLHLCGMPSYIGAEFSSRMIFVSYYTFLLFPIFTIGSLPELRAKLKKILQYHQQRNIIRPIDFTAARTIPNRVNIQ</sequence>
<dbReference type="InterPro" id="IPR017452">
    <property type="entry name" value="GPCR_Rhodpsn_7TM"/>
</dbReference>
<evidence type="ECO:0000259" key="6">
    <source>
        <dbReference type="PROSITE" id="PS50262"/>
    </source>
</evidence>
<dbReference type="GO" id="GO:0016020">
    <property type="term" value="C:membrane"/>
    <property type="evidence" value="ECO:0007669"/>
    <property type="project" value="UniProtKB-SubCell"/>
</dbReference>
<feature type="transmembrane region" description="Helical" evidence="5">
    <location>
        <begin position="140"/>
        <end position="164"/>
    </location>
</feature>
<evidence type="ECO:0000313" key="7">
    <source>
        <dbReference type="EMBL" id="CAF1077327.1"/>
    </source>
</evidence>
<keyword evidence="4 5" id="KW-0472">Membrane</keyword>
<gene>
    <name evidence="7" type="ORF">JYZ213_LOCUS20094</name>
</gene>
<reference evidence="7" key="1">
    <citation type="submission" date="2021-02" db="EMBL/GenBank/DDBJ databases">
        <authorList>
            <person name="Nowell W R."/>
        </authorList>
    </citation>
    <scope>NUCLEOTIDE SEQUENCE</scope>
</reference>
<protein>
    <recommendedName>
        <fullName evidence="6">G-protein coupled receptors family 1 profile domain-containing protein</fullName>
    </recommendedName>
</protein>
<feature type="transmembrane region" description="Helical" evidence="5">
    <location>
        <begin position="100"/>
        <end position="119"/>
    </location>
</feature>
<feature type="transmembrane region" description="Helical" evidence="5">
    <location>
        <begin position="194"/>
        <end position="218"/>
    </location>
</feature>
<dbReference type="Gene3D" id="1.20.1070.10">
    <property type="entry name" value="Rhodopsin 7-helix transmembrane proteins"/>
    <property type="match status" value="1"/>
</dbReference>
<dbReference type="PROSITE" id="PS50262">
    <property type="entry name" value="G_PROTEIN_RECEP_F1_2"/>
    <property type="match status" value="1"/>
</dbReference>
<feature type="transmembrane region" description="Helical" evidence="5">
    <location>
        <begin position="61"/>
        <end position="85"/>
    </location>
</feature>
<dbReference type="EMBL" id="CAJNOG010000209">
    <property type="protein sequence ID" value="CAF1077327.1"/>
    <property type="molecule type" value="Genomic_DNA"/>
</dbReference>
<keyword evidence="3 5" id="KW-1133">Transmembrane helix</keyword>
<feature type="domain" description="G-protein coupled receptors family 1 profile" evidence="6">
    <location>
        <begin position="40"/>
        <end position="291"/>
    </location>
</feature>
<organism evidence="7 8">
    <name type="scientific">Adineta steineri</name>
    <dbReference type="NCBI Taxonomy" id="433720"/>
    <lineage>
        <taxon>Eukaryota</taxon>
        <taxon>Metazoa</taxon>
        <taxon>Spiralia</taxon>
        <taxon>Gnathifera</taxon>
        <taxon>Rotifera</taxon>
        <taxon>Eurotatoria</taxon>
        <taxon>Bdelloidea</taxon>
        <taxon>Adinetida</taxon>
        <taxon>Adinetidae</taxon>
        <taxon>Adineta</taxon>
    </lineage>
</organism>
<feature type="transmembrane region" description="Helical" evidence="5">
    <location>
        <begin position="239"/>
        <end position="259"/>
    </location>
</feature>
<evidence type="ECO:0000256" key="4">
    <source>
        <dbReference type="ARBA" id="ARBA00023136"/>
    </source>
</evidence>
<evidence type="ECO:0000256" key="3">
    <source>
        <dbReference type="ARBA" id="ARBA00022989"/>
    </source>
</evidence>
<name>A0A814MJG9_9BILA</name>
<evidence type="ECO:0000256" key="5">
    <source>
        <dbReference type="SAM" id="Phobius"/>
    </source>
</evidence>
<feature type="transmembrane region" description="Helical" evidence="5">
    <location>
        <begin position="279"/>
        <end position="298"/>
    </location>
</feature>
<comment type="subcellular location">
    <subcellularLocation>
        <location evidence="1">Membrane</location>
    </subcellularLocation>
</comment>
<dbReference type="Proteomes" id="UP000663845">
    <property type="component" value="Unassembled WGS sequence"/>
</dbReference>
<dbReference type="AlphaFoldDB" id="A0A814MJG9"/>
<accession>A0A814MJG9</accession>
<keyword evidence="2 5" id="KW-0812">Transmembrane</keyword>
<comment type="caution">
    <text evidence="7">The sequence shown here is derived from an EMBL/GenBank/DDBJ whole genome shotgun (WGS) entry which is preliminary data.</text>
</comment>
<dbReference type="SUPFAM" id="SSF81321">
    <property type="entry name" value="Family A G protein-coupled receptor-like"/>
    <property type="match status" value="1"/>
</dbReference>
<proteinExistence type="predicted"/>
<feature type="transmembrane region" description="Helical" evidence="5">
    <location>
        <begin position="27"/>
        <end position="49"/>
    </location>
</feature>
<evidence type="ECO:0000313" key="8">
    <source>
        <dbReference type="Proteomes" id="UP000663845"/>
    </source>
</evidence>